<dbReference type="AlphaFoldDB" id="A0A1C6V405"/>
<accession>A0A1C6V405</accession>
<name>A0A1C6V405_9ACTN</name>
<reference evidence="1 2" key="1">
    <citation type="submission" date="2016-06" db="EMBL/GenBank/DDBJ databases">
        <authorList>
            <person name="Kjaerup R.B."/>
            <person name="Dalgaard T.S."/>
            <person name="Juul-Madsen H.R."/>
        </authorList>
    </citation>
    <scope>NUCLEOTIDE SEQUENCE [LARGE SCALE GENOMIC DNA]</scope>
    <source>
        <strain evidence="1 2">DSM 45577</strain>
    </source>
</reference>
<dbReference type="EMBL" id="FMIA01000002">
    <property type="protein sequence ID" value="SCL60650.1"/>
    <property type="molecule type" value="Genomic_DNA"/>
</dbReference>
<dbReference type="OrthoDB" id="3398972at2"/>
<dbReference type="STRING" id="683228.GA0070617_4440"/>
<evidence type="ECO:0008006" key="3">
    <source>
        <dbReference type="Google" id="ProtNLM"/>
    </source>
</evidence>
<keyword evidence="2" id="KW-1185">Reference proteome</keyword>
<sequence>MALPIVTARLDKSRYTPGEPMLLTVVYGVAEGQPLTVTVVVTDQAGRRSAPTTVTPTFEPTTLTVTVSDSAGRAWTRLSDDGSVTVHRAVA</sequence>
<gene>
    <name evidence="1" type="ORF">GA0070617_4440</name>
</gene>
<proteinExistence type="predicted"/>
<dbReference type="Proteomes" id="UP000198937">
    <property type="component" value="Unassembled WGS sequence"/>
</dbReference>
<evidence type="ECO:0000313" key="2">
    <source>
        <dbReference type="Proteomes" id="UP000198937"/>
    </source>
</evidence>
<protein>
    <recommendedName>
        <fullName evidence="3">Big-1 domain-containing protein</fullName>
    </recommendedName>
</protein>
<organism evidence="1 2">
    <name type="scientific">Micromonospora yangpuensis</name>
    <dbReference type="NCBI Taxonomy" id="683228"/>
    <lineage>
        <taxon>Bacteria</taxon>
        <taxon>Bacillati</taxon>
        <taxon>Actinomycetota</taxon>
        <taxon>Actinomycetes</taxon>
        <taxon>Micromonosporales</taxon>
        <taxon>Micromonosporaceae</taxon>
        <taxon>Micromonospora</taxon>
    </lineage>
</organism>
<evidence type="ECO:0000313" key="1">
    <source>
        <dbReference type="EMBL" id="SCL60650.1"/>
    </source>
</evidence>